<sequence>MNVAITVLLYFSLVFPVLANTGPFLNVSEIESQLEITGKPASSSNQGRIRTVKRGRIRKAATFESVGCDESEVVHIDTALRLLKERLNTITKTPGSKLSGMRLRRYYTWFGANGEIHLEKVKENLDKTKTYASSVKFNCAV</sequence>
<gene>
    <name evidence="2" type="ORF">V565_139580</name>
</gene>
<evidence type="ECO:0000256" key="1">
    <source>
        <dbReference type="SAM" id="SignalP"/>
    </source>
</evidence>
<feature type="chain" id="PRO_5001700119" description="Transmembrane protein" evidence="1">
    <location>
        <begin position="20"/>
        <end position="141"/>
    </location>
</feature>
<dbReference type="AlphaFoldDB" id="A0A074SCZ7"/>
<evidence type="ECO:0000313" key="3">
    <source>
        <dbReference type="Proteomes" id="UP000027456"/>
    </source>
</evidence>
<organism evidence="2 3">
    <name type="scientific">Rhizoctonia solani 123E</name>
    <dbReference type="NCBI Taxonomy" id="1423351"/>
    <lineage>
        <taxon>Eukaryota</taxon>
        <taxon>Fungi</taxon>
        <taxon>Dikarya</taxon>
        <taxon>Basidiomycota</taxon>
        <taxon>Agaricomycotina</taxon>
        <taxon>Agaricomycetes</taxon>
        <taxon>Cantharellales</taxon>
        <taxon>Ceratobasidiaceae</taxon>
        <taxon>Rhizoctonia</taxon>
    </lineage>
</organism>
<evidence type="ECO:0000313" key="2">
    <source>
        <dbReference type="EMBL" id="KEP47917.1"/>
    </source>
</evidence>
<keyword evidence="1" id="KW-0732">Signal</keyword>
<feature type="non-terminal residue" evidence="2">
    <location>
        <position position="141"/>
    </location>
</feature>
<evidence type="ECO:0008006" key="4">
    <source>
        <dbReference type="Google" id="ProtNLM"/>
    </source>
</evidence>
<protein>
    <recommendedName>
        <fullName evidence="4">Transmembrane protein</fullName>
    </recommendedName>
</protein>
<name>A0A074SCZ7_9AGAM</name>
<keyword evidence="3" id="KW-1185">Reference proteome</keyword>
<comment type="caution">
    <text evidence="2">The sequence shown here is derived from an EMBL/GenBank/DDBJ whole genome shotgun (WGS) entry which is preliminary data.</text>
</comment>
<reference evidence="2 3" key="1">
    <citation type="submission" date="2013-12" db="EMBL/GenBank/DDBJ databases">
        <authorList>
            <person name="Cubeta M."/>
            <person name="Pakala S."/>
            <person name="Fedorova N."/>
            <person name="Thomas E."/>
            <person name="Dean R."/>
            <person name="Jabaji S."/>
            <person name="Neate S."/>
            <person name="Toda T."/>
            <person name="Tavantzis S."/>
            <person name="Vilgalys R."/>
            <person name="Bharathan N."/>
            <person name="Pakala S."/>
            <person name="Losada L.S."/>
            <person name="Zafar N."/>
            <person name="Nierman W."/>
        </authorList>
    </citation>
    <scope>NUCLEOTIDE SEQUENCE [LARGE SCALE GENOMIC DNA]</scope>
    <source>
        <strain evidence="2 3">123E</strain>
    </source>
</reference>
<dbReference type="Proteomes" id="UP000027456">
    <property type="component" value="Unassembled WGS sequence"/>
</dbReference>
<accession>A0A074SCZ7</accession>
<dbReference type="EMBL" id="AZST01000619">
    <property type="protein sequence ID" value="KEP47917.1"/>
    <property type="molecule type" value="Genomic_DNA"/>
</dbReference>
<dbReference type="HOGENOM" id="CLU_1830050_0_0_1"/>
<proteinExistence type="predicted"/>
<feature type="signal peptide" evidence="1">
    <location>
        <begin position="1"/>
        <end position="19"/>
    </location>
</feature>